<gene>
    <name evidence="1" type="ORF">Vadar_000972</name>
</gene>
<accession>A0ACB7Y5H0</accession>
<evidence type="ECO:0000313" key="1">
    <source>
        <dbReference type="EMBL" id="KAH7848303.1"/>
    </source>
</evidence>
<sequence length="242" mass="26971">MPNLSLDRHLFSNGNSKPLSWDLRLKIISGVASALHYLHNEYDQRVVHRDLKPSNIMLDSEFNARLGDFGLARALDNESTSYADAEDVLGTLGYIAPECFHTCKATQQSDMYAFGAVLLEVVCGEKVRSRIGGYQFLVDWVWAMHREGKLLEAVDKRLGEYYVVEEAQRILLLGLACSHPIASERPRTQEISQMVSGSVAVPEVSPFKPAFVWPSLPMGEEGISMDTTGGRARKPTPIYIII</sequence>
<dbReference type="EMBL" id="CM037157">
    <property type="protein sequence ID" value="KAH7848303.1"/>
    <property type="molecule type" value="Genomic_DNA"/>
</dbReference>
<protein>
    <submittedName>
        <fullName evidence="1">Uncharacterized protein</fullName>
    </submittedName>
</protein>
<name>A0ACB7Y5H0_9ERIC</name>
<comment type="caution">
    <text evidence="1">The sequence shown here is derived from an EMBL/GenBank/DDBJ whole genome shotgun (WGS) entry which is preliminary data.</text>
</comment>
<proteinExistence type="predicted"/>
<evidence type="ECO:0000313" key="2">
    <source>
        <dbReference type="Proteomes" id="UP000828048"/>
    </source>
</evidence>
<organism evidence="1 2">
    <name type="scientific">Vaccinium darrowii</name>
    <dbReference type="NCBI Taxonomy" id="229202"/>
    <lineage>
        <taxon>Eukaryota</taxon>
        <taxon>Viridiplantae</taxon>
        <taxon>Streptophyta</taxon>
        <taxon>Embryophyta</taxon>
        <taxon>Tracheophyta</taxon>
        <taxon>Spermatophyta</taxon>
        <taxon>Magnoliopsida</taxon>
        <taxon>eudicotyledons</taxon>
        <taxon>Gunneridae</taxon>
        <taxon>Pentapetalae</taxon>
        <taxon>asterids</taxon>
        <taxon>Ericales</taxon>
        <taxon>Ericaceae</taxon>
        <taxon>Vaccinioideae</taxon>
        <taxon>Vaccinieae</taxon>
        <taxon>Vaccinium</taxon>
    </lineage>
</organism>
<keyword evidence="2" id="KW-1185">Reference proteome</keyword>
<reference evidence="1 2" key="1">
    <citation type="journal article" date="2021" name="Hortic Res">
        <title>High-quality reference genome and annotation aids understanding of berry development for evergreen blueberry (Vaccinium darrowii).</title>
        <authorList>
            <person name="Yu J."/>
            <person name="Hulse-Kemp A.M."/>
            <person name="Babiker E."/>
            <person name="Staton M."/>
        </authorList>
    </citation>
    <scope>NUCLEOTIDE SEQUENCE [LARGE SCALE GENOMIC DNA]</scope>
    <source>
        <strain evidence="2">cv. NJ 8807/NJ 8810</strain>
        <tissue evidence="1">Young leaf</tissue>
    </source>
</reference>
<dbReference type="Proteomes" id="UP000828048">
    <property type="component" value="Chromosome 7"/>
</dbReference>